<feature type="transmembrane region" description="Helical" evidence="8">
    <location>
        <begin position="312"/>
        <end position="330"/>
    </location>
</feature>
<evidence type="ECO:0000256" key="2">
    <source>
        <dbReference type="ARBA" id="ARBA00005887"/>
    </source>
</evidence>
<feature type="signal peptide" evidence="9">
    <location>
        <begin position="1"/>
        <end position="16"/>
    </location>
</feature>
<evidence type="ECO:0000256" key="4">
    <source>
        <dbReference type="ARBA" id="ARBA00022692"/>
    </source>
</evidence>
<comment type="caution">
    <text evidence="11">The sequence shown here is derived from an EMBL/GenBank/DDBJ whole genome shotgun (WGS) entry which is preliminary data.</text>
</comment>
<accession>A0ABT8T6B7</accession>
<dbReference type="Proteomes" id="UP001171111">
    <property type="component" value="Unassembled WGS sequence"/>
</dbReference>
<evidence type="ECO:0000259" key="10">
    <source>
        <dbReference type="Pfam" id="PF00909"/>
    </source>
</evidence>
<keyword evidence="9" id="KW-0732">Signal</keyword>
<feature type="transmembrane region" description="Helical" evidence="8">
    <location>
        <begin position="69"/>
        <end position="91"/>
    </location>
</feature>
<evidence type="ECO:0000256" key="6">
    <source>
        <dbReference type="ARBA" id="ARBA00023136"/>
    </source>
</evidence>
<dbReference type="InterPro" id="IPR029020">
    <property type="entry name" value="Ammonium/urea_transptr"/>
</dbReference>
<dbReference type="InterPro" id="IPR001905">
    <property type="entry name" value="Ammonium_transpt"/>
</dbReference>
<evidence type="ECO:0000256" key="7">
    <source>
        <dbReference type="ARBA" id="ARBA00023177"/>
    </source>
</evidence>
<dbReference type="PANTHER" id="PTHR43029:SF10">
    <property type="entry name" value="AMMONIUM TRANSPORTER MEP2"/>
    <property type="match status" value="1"/>
</dbReference>
<sequence>MKLFVILLLTFAQCLANQSTDQSLAQTSIIPADTAWMMVSSAFVLMMSLPGIALFYAGMTRKKNILSVIMLNFGAISVASVLWIACGYSIAFGGENAFFGDFSKAFLSSLAVDMSSPAAPNIPESVYIMFQMTFAMISCAIITGSVVERVRFVPFMLFIALWLVVVYAPTAHWVWSPVGFLANDGVLDYAGGTVVHINAGIAGLVGSLVLGARVGYKKEAMPPHNLVLTMLGISLLWVGWIGFNAGSALGANAQAGMVLLVTHASAASGAITWLVCERIFSQKPSALGFCSGALCGLVAITPAAGYVSTLSAMFLACITCVCCFYFVAILKPKLRLDDSLDAFGIHAIGGAISGVLVAFFAKEGVEASLEAQVIGVLVTIVYSGVLSWVLFFVIDKLFTLRASSTDERIGLDISEHSERLC</sequence>
<feature type="transmembrane region" description="Helical" evidence="8">
    <location>
        <begin position="255"/>
        <end position="275"/>
    </location>
</feature>
<dbReference type="PANTHER" id="PTHR43029">
    <property type="entry name" value="AMMONIUM TRANSPORTER MEP2"/>
    <property type="match status" value="1"/>
</dbReference>
<feature type="transmembrane region" description="Helical" evidence="8">
    <location>
        <begin position="226"/>
        <end position="243"/>
    </location>
</feature>
<evidence type="ECO:0000256" key="1">
    <source>
        <dbReference type="ARBA" id="ARBA00004141"/>
    </source>
</evidence>
<feature type="transmembrane region" description="Helical" evidence="8">
    <location>
        <begin position="342"/>
        <end position="361"/>
    </location>
</feature>
<feature type="transmembrane region" description="Helical" evidence="8">
    <location>
        <begin position="126"/>
        <end position="147"/>
    </location>
</feature>
<evidence type="ECO:0000256" key="9">
    <source>
        <dbReference type="SAM" id="SignalP"/>
    </source>
</evidence>
<feature type="transmembrane region" description="Helical" evidence="8">
    <location>
        <begin position="154"/>
        <end position="175"/>
    </location>
</feature>
<feature type="transmembrane region" description="Helical" evidence="8">
    <location>
        <begin position="373"/>
        <end position="394"/>
    </location>
</feature>
<proteinExistence type="inferred from homology"/>
<dbReference type="Pfam" id="PF00909">
    <property type="entry name" value="Ammonium_transp"/>
    <property type="match status" value="1"/>
</dbReference>
<protein>
    <recommendedName>
        <fullName evidence="8">Ammonium transporter</fullName>
    </recommendedName>
</protein>
<feature type="transmembrane region" description="Helical" evidence="8">
    <location>
        <begin position="195"/>
        <end position="214"/>
    </location>
</feature>
<dbReference type="EMBL" id="JAULJQ010000004">
    <property type="protein sequence ID" value="MDO2409234.1"/>
    <property type="molecule type" value="Genomic_DNA"/>
</dbReference>
<gene>
    <name evidence="11" type="ORF">Q2362_03850</name>
</gene>
<dbReference type="InterPro" id="IPR018047">
    <property type="entry name" value="Ammonium_transpt_CS"/>
</dbReference>
<evidence type="ECO:0000256" key="5">
    <source>
        <dbReference type="ARBA" id="ARBA00022989"/>
    </source>
</evidence>
<keyword evidence="12" id="KW-1185">Reference proteome</keyword>
<evidence type="ECO:0000313" key="12">
    <source>
        <dbReference type="Proteomes" id="UP001171111"/>
    </source>
</evidence>
<name>A0ABT8T6B7_9BACT</name>
<keyword evidence="3 8" id="KW-0813">Transport</keyword>
<dbReference type="SUPFAM" id="SSF111352">
    <property type="entry name" value="Ammonium transporter"/>
    <property type="match status" value="1"/>
</dbReference>
<keyword evidence="7 8" id="KW-0924">Ammonia transport</keyword>
<evidence type="ECO:0000256" key="8">
    <source>
        <dbReference type="RuleBase" id="RU362002"/>
    </source>
</evidence>
<dbReference type="NCBIfam" id="TIGR00836">
    <property type="entry name" value="amt"/>
    <property type="match status" value="1"/>
</dbReference>
<organism evidence="11 12">
    <name type="scientific">Campylobacter magnus</name>
    <dbReference type="NCBI Taxonomy" id="3026462"/>
    <lineage>
        <taxon>Bacteria</taxon>
        <taxon>Pseudomonadati</taxon>
        <taxon>Campylobacterota</taxon>
        <taxon>Epsilonproteobacteria</taxon>
        <taxon>Campylobacterales</taxon>
        <taxon>Campylobacteraceae</taxon>
        <taxon>Campylobacter</taxon>
    </lineage>
</organism>
<evidence type="ECO:0000256" key="3">
    <source>
        <dbReference type="ARBA" id="ARBA00022448"/>
    </source>
</evidence>
<keyword evidence="4 8" id="KW-0812">Transmembrane</keyword>
<feature type="domain" description="Ammonium transporter AmtB-like" evidence="10">
    <location>
        <begin position="35"/>
        <end position="418"/>
    </location>
</feature>
<feature type="transmembrane region" description="Helical" evidence="8">
    <location>
        <begin position="35"/>
        <end position="57"/>
    </location>
</feature>
<keyword evidence="5 8" id="KW-1133">Transmembrane helix</keyword>
<dbReference type="InterPro" id="IPR024041">
    <property type="entry name" value="NH4_transpt_AmtB-like_dom"/>
</dbReference>
<feature type="chain" id="PRO_5046234375" description="Ammonium transporter" evidence="9">
    <location>
        <begin position="17"/>
        <end position="421"/>
    </location>
</feature>
<dbReference type="RefSeq" id="WP_302244093.1">
    <property type="nucleotide sequence ID" value="NZ_JAULJQ010000004.1"/>
</dbReference>
<dbReference type="PROSITE" id="PS01219">
    <property type="entry name" value="AMMONIUM_TRANSP"/>
    <property type="match status" value="1"/>
</dbReference>
<evidence type="ECO:0000313" key="11">
    <source>
        <dbReference type="EMBL" id="MDO2409234.1"/>
    </source>
</evidence>
<comment type="subcellular location">
    <subcellularLocation>
        <location evidence="8">Cell membrane</location>
        <topology evidence="8">Multi-pass membrane protein</topology>
    </subcellularLocation>
    <subcellularLocation>
        <location evidence="1">Membrane</location>
        <topology evidence="1">Multi-pass membrane protein</topology>
    </subcellularLocation>
</comment>
<dbReference type="Gene3D" id="1.10.3430.10">
    <property type="entry name" value="Ammonium transporter AmtB like domains"/>
    <property type="match status" value="1"/>
</dbReference>
<keyword evidence="6 8" id="KW-0472">Membrane</keyword>
<comment type="similarity">
    <text evidence="2 8">Belongs to the ammonia transporter channel (TC 1.A.11.2) family.</text>
</comment>
<feature type="transmembrane region" description="Helical" evidence="8">
    <location>
        <begin position="287"/>
        <end position="306"/>
    </location>
</feature>
<reference evidence="11 12" key="1">
    <citation type="submission" date="2023-06" db="EMBL/GenBank/DDBJ databases">
        <title>Campylobacter magnum sp. nov., isolated from cecal contents of domestic pigs (Sus scrofa domesticus).</title>
        <authorList>
            <person name="Papic B."/>
            <person name="Gruntar I."/>
        </authorList>
    </citation>
    <scope>NUCLEOTIDE SEQUENCE [LARGE SCALE GENOMIC DNA]</scope>
    <source>
        <strain evidence="12">34484-21</strain>
    </source>
</reference>